<dbReference type="Proteomes" id="UP000254174">
    <property type="component" value="Unassembled WGS sequence"/>
</dbReference>
<proteinExistence type="predicted"/>
<evidence type="ECO:0000313" key="9">
    <source>
        <dbReference type="Proteomes" id="UP000254716"/>
    </source>
</evidence>
<evidence type="ECO:0000313" key="5">
    <source>
        <dbReference type="EMBL" id="STM21125.1"/>
    </source>
</evidence>
<dbReference type="AlphaFoldDB" id="A0A376VX65"/>
<name>A0A376VX65_ECOLX</name>
<dbReference type="EMBL" id="UGCV01000008">
    <property type="protein sequence ID" value="STJ15138.1"/>
    <property type="molecule type" value="Genomic_DNA"/>
</dbReference>
<dbReference type="RefSeq" id="WP_001156309.1">
    <property type="nucleotide sequence ID" value="NZ_CAJSHM010000017.1"/>
</dbReference>
<evidence type="ECO:0000313" key="4">
    <source>
        <dbReference type="EMBL" id="STJ20379.1"/>
    </source>
</evidence>
<evidence type="ECO:0000313" key="8">
    <source>
        <dbReference type="Proteomes" id="UP000254647"/>
    </source>
</evidence>
<evidence type="ECO:0000313" key="3">
    <source>
        <dbReference type="EMBL" id="STJ15138.1"/>
    </source>
</evidence>
<dbReference type="Proteomes" id="UP000254647">
    <property type="component" value="Unassembled WGS sequence"/>
</dbReference>
<gene>
    <name evidence="1" type="ORF">NCTC10767_02215</name>
    <name evidence="5" type="ORF">NCTC7922_06900</name>
    <name evidence="2" type="ORF">NCTC7927_03725</name>
    <name evidence="3" type="ORF">NCTC9081_00483</name>
    <name evidence="4" type="ORF">NCTC9081_05958</name>
</gene>
<evidence type="ECO:0000313" key="2">
    <source>
        <dbReference type="EMBL" id="STF94848.1"/>
    </source>
</evidence>
<dbReference type="EMBL" id="UGCV01000008">
    <property type="protein sequence ID" value="STJ20379.1"/>
    <property type="molecule type" value="Genomic_DNA"/>
</dbReference>
<reference evidence="6 7" key="1">
    <citation type="submission" date="2018-06" db="EMBL/GenBank/DDBJ databases">
        <authorList>
            <consortium name="Pathogen Informatics"/>
            <person name="Doyle S."/>
        </authorList>
    </citation>
    <scope>NUCLEOTIDE SEQUENCE [LARGE SCALE GENOMIC DNA]</scope>
    <source>
        <strain evidence="1 8">NCTC10767</strain>
        <strain evidence="5 7">NCTC7922</strain>
        <strain evidence="2 6">NCTC7927</strain>
        <strain evidence="3 9">NCTC9081</strain>
    </source>
</reference>
<dbReference type="EMBL" id="UGFC01000006">
    <property type="protein sequence ID" value="STM21125.1"/>
    <property type="molecule type" value="Genomic_DNA"/>
</dbReference>
<dbReference type="Proteomes" id="UP000254716">
    <property type="component" value="Unassembled WGS sequence"/>
</dbReference>
<dbReference type="EMBL" id="UFXW01000004">
    <property type="protein sequence ID" value="STC80589.1"/>
    <property type="molecule type" value="Genomic_DNA"/>
</dbReference>
<evidence type="ECO:0000313" key="1">
    <source>
        <dbReference type="EMBL" id="STC80589.1"/>
    </source>
</evidence>
<dbReference type="Proteomes" id="UP000254043">
    <property type="component" value="Unassembled WGS sequence"/>
</dbReference>
<dbReference type="EMBL" id="UGAK01000003">
    <property type="protein sequence ID" value="STF94848.1"/>
    <property type="molecule type" value="Genomic_DNA"/>
</dbReference>
<evidence type="ECO:0000313" key="6">
    <source>
        <dbReference type="Proteomes" id="UP000254043"/>
    </source>
</evidence>
<accession>A0A376VX65</accession>
<protein>
    <submittedName>
        <fullName evidence="3">Uncharacterized protein</fullName>
    </submittedName>
</protein>
<sequence>MQEITLAEASLKAQQVEVISRMIERMIERNHEEIDDHDLSVIAGLIKQLSANVAVWLMTEEEKRAEQ</sequence>
<evidence type="ECO:0000313" key="7">
    <source>
        <dbReference type="Proteomes" id="UP000254174"/>
    </source>
</evidence>
<organism evidence="3 9">
    <name type="scientific">Escherichia coli</name>
    <dbReference type="NCBI Taxonomy" id="562"/>
    <lineage>
        <taxon>Bacteria</taxon>
        <taxon>Pseudomonadati</taxon>
        <taxon>Pseudomonadota</taxon>
        <taxon>Gammaproteobacteria</taxon>
        <taxon>Enterobacterales</taxon>
        <taxon>Enterobacteriaceae</taxon>
        <taxon>Escherichia</taxon>
    </lineage>
</organism>